<dbReference type="RefSeq" id="WP_238236085.1">
    <property type="nucleotide sequence ID" value="NZ_BPQQ01000036.1"/>
</dbReference>
<keyword evidence="3" id="KW-1185">Reference proteome</keyword>
<organism evidence="2 3">
    <name type="scientific">Methylobacterium isbiliense</name>
    <dbReference type="NCBI Taxonomy" id="315478"/>
    <lineage>
        <taxon>Bacteria</taxon>
        <taxon>Pseudomonadati</taxon>
        <taxon>Pseudomonadota</taxon>
        <taxon>Alphaproteobacteria</taxon>
        <taxon>Hyphomicrobiales</taxon>
        <taxon>Methylobacteriaceae</taxon>
        <taxon>Methylobacterium</taxon>
    </lineage>
</organism>
<comment type="caution">
    <text evidence="2">The sequence shown here is derived from an EMBL/GenBank/DDBJ whole genome shotgun (WGS) entry which is preliminary data.</text>
</comment>
<sequence>MARVTNRAPGARLFWVRGEAAPRRIAPGESADLDLLDRDDPLLRAWEAAGEVAVEDGPPDAAPRRRPARREG</sequence>
<feature type="region of interest" description="Disordered" evidence="1">
    <location>
        <begin position="53"/>
        <end position="72"/>
    </location>
</feature>
<dbReference type="EMBL" id="BPQQ01000036">
    <property type="protein sequence ID" value="GJE01275.1"/>
    <property type="molecule type" value="Genomic_DNA"/>
</dbReference>
<evidence type="ECO:0000313" key="3">
    <source>
        <dbReference type="Proteomes" id="UP001055153"/>
    </source>
</evidence>
<accession>A0ABQ4SDM2</accession>
<protein>
    <submittedName>
        <fullName evidence="2">Uncharacterized protein</fullName>
    </submittedName>
</protein>
<evidence type="ECO:0000313" key="2">
    <source>
        <dbReference type="EMBL" id="GJE01275.1"/>
    </source>
</evidence>
<gene>
    <name evidence="2" type="ORF">GMJLKIPL_3205</name>
</gene>
<reference evidence="2" key="2">
    <citation type="submission" date="2021-08" db="EMBL/GenBank/DDBJ databases">
        <authorList>
            <person name="Tani A."/>
            <person name="Ola A."/>
            <person name="Ogura Y."/>
            <person name="Katsura K."/>
            <person name="Hayashi T."/>
        </authorList>
    </citation>
    <scope>NUCLEOTIDE SEQUENCE</scope>
    <source>
        <strain evidence="2">DSM 17168</strain>
    </source>
</reference>
<evidence type="ECO:0000256" key="1">
    <source>
        <dbReference type="SAM" id="MobiDB-lite"/>
    </source>
</evidence>
<reference evidence="2" key="1">
    <citation type="journal article" date="2021" name="Front. Microbiol.">
        <title>Comprehensive Comparative Genomics and Phenotyping of Methylobacterium Species.</title>
        <authorList>
            <person name="Alessa O."/>
            <person name="Ogura Y."/>
            <person name="Fujitani Y."/>
            <person name="Takami H."/>
            <person name="Hayashi T."/>
            <person name="Sahin N."/>
            <person name="Tani A."/>
        </authorList>
    </citation>
    <scope>NUCLEOTIDE SEQUENCE</scope>
    <source>
        <strain evidence="2">DSM 17168</strain>
    </source>
</reference>
<name>A0ABQ4SDM2_9HYPH</name>
<dbReference type="Proteomes" id="UP001055153">
    <property type="component" value="Unassembled WGS sequence"/>
</dbReference>
<proteinExistence type="predicted"/>